<dbReference type="AlphaFoldDB" id="A0A9P5TE01"/>
<proteinExistence type="inferred from homology"/>
<feature type="domain" description="Glucose-methanol-choline oxidoreductase C-terminal" evidence="7">
    <location>
        <begin position="2"/>
        <end position="51"/>
    </location>
</feature>
<dbReference type="SUPFAM" id="SSF51905">
    <property type="entry name" value="FAD/NAD(P)-binding domain"/>
    <property type="match status" value="1"/>
</dbReference>
<organism evidence="8 9">
    <name type="scientific">Russula ochroleuca</name>
    <dbReference type="NCBI Taxonomy" id="152965"/>
    <lineage>
        <taxon>Eukaryota</taxon>
        <taxon>Fungi</taxon>
        <taxon>Dikarya</taxon>
        <taxon>Basidiomycota</taxon>
        <taxon>Agaricomycotina</taxon>
        <taxon>Agaricomycetes</taxon>
        <taxon>Russulales</taxon>
        <taxon>Russulaceae</taxon>
        <taxon>Russula</taxon>
    </lineage>
</organism>
<dbReference type="InterPro" id="IPR012132">
    <property type="entry name" value="GMC_OxRdtase"/>
</dbReference>
<dbReference type="InterPro" id="IPR036188">
    <property type="entry name" value="FAD/NAD-bd_sf"/>
</dbReference>
<keyword evidence="3" id="KW-0285">Flavoprotein</keyword>
<name>A0A9P5TE01_9AGAM</name>
<evidence type="ECO:0000259" key="7">
    <source>
        <dbReference type="Pfam" id="PF05199"/>
    </source>
</evidence>
<sequence length="94" mass="10119">MSTSHAAGSCSMLPREDGGVVDNKLEVYGTANIWVMDISIIPLHVVAHTQLEETASIFELSSWKLNGSSALACCLPLVLLWNILFLDLLCGLAC</sequence>
<evidence type="ECO:0000256" key="1">
    <source>
        <dbReference type="ARBA" id="ARBA00001974"/>
    </source>
</evidence>
<reference evidence="8" key="1">
    <citation type="submission" date="2019-10" db="EMBL/GenBank/DDBJ databases">
        <authorList>
            <consortium name="DOE Joint Genome Institute"/>
            <person name="Kuo A."/>
            <person name="Miyauchi S."/>
            <person name="Kiss E."/>
            <person name="Drula E."/>
            <person name="Kohler A."/>
            <person name="Sanchez-Garcia M."/>
            <person name="Andreopoulos B."/>
            <person name="Barry K.W."/>
            <person name="Bonito G."/>
            <person name="Buee M."/>
            <person name="Carver A."/>
            <person name="Chen C."/>
            <person name="Cichocki N."/>
            <person name="Clum A."/>
            <person name="Culley D."/>
            <person name="Crous P.W."/>
            <person name="Fauchery L."/>
            <person name="Girlanda M."/>
            <person name="Hayes R."/>
            <person name="Keri Z."/>
            <person name="LaButti K."/>
            <person name="Lipzen A."/>
            <person name="Lombard V."/>
            <person name="Magnuson J."/>
            <person name="Maillard F."/>
            <person name="Morin E."/>
            <person name="Murat C."/>
            <person name="Nolan M."/>
            <person name="Ohm R."/>
            <person name="Pangilinan J."/>
            <person name="Pereira M."/>
            <person name="Perotto S."/>
            <person name="Peter M."/>
            <person name="Riley R."/>
            <person name="Sitrit Y."/>
            <person name="Stielow B."/>
            <person name="Szollosi G."/>
            <person name="Zifcakova L."/>
            <person name="Stursova M."/>
            <person name="Spatafora J.W."/>
            <person name="Tedersoo L."/>
            <person name="Vaario L.-M."/>
            <person name="Yamada A."/>
            <person name="Yan M."/>
            <person name="Wang P."/>
            <person name="Xu J."/>
            <person name="Bruns T."/>
            <person name="Baldrian P."/>
            <person name="Vilgalys R."/>
            <person name="Henrissat B."/>
            <person name="Grigoriev I.V."/>
            <person name="Hibbett D."/>
            <person name="Nagy L.G."/>
            <person name="Martin F.M."/>
        </authorList>
    </citation>
    <scope>NUCLEOTIDE SEQUENCE</scope>
    <source>
        <strain evidence="8">Prilba</strain>
    </source>
</reference>
<keyword evidence="5" id="KW-0274">FAD</keyword>
<evidence type="ECO:0000256" key="4">
    <source>
        <dbReference type="ARBA" id="ARBA00022729"/>
    </source>
</evidence>
<dbReference type="Pfam" id="PF05199">
    <property type="entry name" value="GMC_oxred_C"/>
    <property type="match status" value="1"/>
</dbReference>
<comment type="similarity">
    <text evidence="2">Belongs to the GMC oxidoreductase family.</text>
</comment>
<dbReference type="GO" id="GO:0050660">
    <property type="term" value="F:flavin adenine dinucleotide binding"/>
    <property type="evidence" value="ECO:0007669"/>
    <property type="project" value="InterPro"/>
</dbReference>
<dbReference type="Gene3D" id="3.50.50.60">
    <property type="entry name" value="FAD/NAD(P)-binding domain"/>
    <property type="match status" value="1"/>
</dbReference>
<dbReference type="PANTHER" id="PTHR11552:SF201">
    <property type="entry name" value="GLUCOSE-METHANOL-CHOLINE OXIDOREDUCTASE N-TERMINAL DOMAIN-CONTAINING PROTEIN"/>
    <property type="match status" value="1"/>
</dbReference>
<evidence type="ECO:0000256" key="6">
    <source>
        <dbReference type="ARBA" id="ARBA00023002"/>
    </source>
</evidence>
<dbReference type="PANTHER" id="PTHR11552">
    <property type="entry name" value="GLUCOSE-METHANOL-CHOLINE GMC OXIDOREDUCTASE"/>
    <property type="match status" value="1"/>
</dbReference>
<keyword evidence="4" id="KW-0732">Signal</keyword>
<accession>A0A9P5TE01</accession>
<reference evidence="8" key="2">
    <citation type="journal article" date="2020" name="Nat. Commun.">
        <title>Large-scale genome sequencing of mycorrhizal fungi provides insights into the early evolution of symbiotic traits.</title>
        <authorList>
            <person name="Miyauchi S."/>
            <person name="Kiss E."/>
            <person name="Kuo A."/>
            <person name="Drula E."/>
            <person name="Kohler A."/>
            <person name="Sanchez-Garcia M."/>
            <person name="Morin E."/>
            <person name="Andreopoulos B."/>
            <person name="Barry K.W."/>
            <person name="Bonito G."/>
            <person name="Buee M."/>
            <person name="Carver A."/>
            <person name="Chen C."/>
            <person name="Cichocki N."/>
            <person name="Clum A."/>
            <person name="Culley D."/>
            <person name="Crous P.W."/>
            <person name="Fauchery L."/>
            <person name="Girlanda M."/>
            <person name="Hayes R.D."/>
            <person name="Keri Z."/>
            <person name="LaButti K."/>
            <person name="Lipzen A."/>
            <person name="Lombard V."/>
            <person name="Magnuson J."/>
            <person name="Maillard F."/>
            <person name="Murat C."/>
            <person name="Nolan M."/>
            <person name="Ohm R.A."/>
            <person name="Pangilinan J."/>
            <person name="Pereira M.F."/>
            <person name="Perotto S."/>
            <person name="Peter M."/>
            <person name="Pfister S."/>
            <person name="Riley R."/>
            <person name="Sitrit Y."/>
            <person name="Stielow J.B."/>
            <person name="Szollosi G."/>
            <person name="Zifcakova L."/>
            <person name="Stursova M."/>
            <person name="Spatafora J.W."/>
            <person name="Tedersoo L."/>
            <person name="Vaario L.M."/>
            <person name="Yamada A."/>
            <person name="Yan M."/>
            <person name="Wang P."/>
            <person name="Xu J."/>
            <person name="Bruns T."/>
            <person name="Baldrian P."/>
            <person name="Vilgalys R."/>
            <person name="Dunand C."/>
            <person name="Henrissat B."/>
            <person name="Grigoriev I.V."/>
            <person name="Hibbett D."/>
            <person name="Nagy L.G."/>
            <person name="Martin F.M."/>
        </authorList>
    </citation>
    <scope>NUCLEOTIDE SEQUENCE</scope>
    <source>
        <strain evidence="8">Prilba</strain>
    </source>
</reference>
<protein>
    <recommendedName>
        <fullName evidence="7">Glucose-methanol-choline oxidoreductase C-terminal domain-containing protein</fullName>
    </recommendedName>
</protein>
<evidence type="ECO:0000256" key="5">
    <source>
        <dbReference type="ARBA" id="ARBA00022827"/>
    </source>
</evidence>
<keyword evidence="9" id="KW-1185">Reference proteome</keyword>
<evidence type="ECO:0000256" key="3">
    <source>
        <dbReference type="ARBA" id="ARBA00022630"/>
    </source>
</evidence>
<evidence type="ECO:0000256" key="2">
    <source>
        <dbReference type="ARBA" id="ARBA00010790"/>
    </source>
</evidence>
<evidence type="ECO:0000313" key="9">
    <source>
        <dbReference type="Proteomes" id="UP000759537"/>
    </source>
</evidence>
<keyword evidence="6" id="KW-0560">Oxidoreductase</keyword>
<dbReference type="EMBL" id="WHVB01000002">
    <property type="protein sequence ID" value="KAF8486333.1"/>
    <property type="molecule type" value="Genomic_DNA"/>
</dbReference>
<dbReference type="Proteomes" id="UP000759537">
    <property type="component" value="Unassembled WGS sequence"/>
</dbReference>
<dbReference type="InterPro" id="IPR007867">
    <property type="entry name" value="GMC_OxRtase_C"/>
</dbReference>
<dbReference type="GO" id="GO:0016614">
    <property type="term" value="F:oxidoreductase activity, acting on CH-OH group of donors"/>
    <property type="evidence" value="ECO:0007669"/>
    <property type="project" value="InterPro"/>
</dbReference>
<gene>
    <name evidence="8" type="ORF">DFH94DRAFT_180865</name>
</gene>
<comment type="cofactor">
    <cofactor evidence="1">
        <name>FAD</name>
        <dbReference type="ChEBI" id="CHEBI:57692"/>
    </cofactor>
</comment>
<dbReference type="OrthoDB" id="269227at2759"/>
<evidence type="ECO:0000313" key="8">
    <source>
        <dbReference type="EMBL" id="KAF8486333.1"/>
    </source>
</evidence>
<comment type="caution">
    <text evidence="8">The sequence shown here is derived from an EMBL/GenBank/DDBJ whole genome shotgun (WGS) entry which is preliminary data.</text>
</comment>